<dbReference type="InterPro" id="IPR001173">
    <property type="entry name" value="Glyco_trans_2-like"/>
</dbReference>
<feature type="region of interest" description="Disordered" evidence="11">
    <location>
        <begin position="249"/>
        <end position="282"/>
    </location>
</feature>
<dbReference type="PANTHER" id="PTHR48090:SF10">
    <property type="entry name" value="GLUCOSYL-3-PHOSPHOGLYCERATE SYNTHASE"/>
    <property type="match status" value="1"/>
</dbReference>
<evidence type="ECO:0000256" key="11">
    <source>
        <dbReference type="SAM" id="MobiDB-lite"/>
    </source>
</evidence>
<dbReference type="InterPro" id="IPR029044">
    <property type="entry name" value="Nucleotide-diphossugar_trans"/>
</dbReference>
<accession>A0ABN2A3K2</accession>
<comment type="catalytic activity">
    <reaction evidence="9">
        <text>(2R)-3-phosphoglycerate + UDP-alpha-D-glucose = (2R)-2-O-(alpha-D-glucopyranosyl)-3-phospho-glycerate + UDP + H(+)</text>
        <dbReference type="Rhea" id="RHEA:31319"/>
        <dbReference type="ChEBI" id="CHEBI:15378"/>
        <dbReference type="ChEBI" id="CHEBI:58223"/>
        <dbReference type="ChEBI" id="CHEBI:58272"/>
        <dbReference type="ChEBI" id="CHEBI:58885"/>
        <dbReference type="ChEBI" id="CHEBI:62600"/>
        <dbReference type="EC" id="2.4.1.266"/>
    </reaction>
    <physiologicalReaction direction="left-to-right" evidence="9">
        <dbReference type="Rhea" id="RHEA:31320"/>
    </physiologicalReaction>
</comment>
<evidence type="ECO:0000256" key="6">
    <source>
        <dbReference type="ARBA" id="ARBA00022842"/>
    </source>
</evidence>
<dbReference type="Proteomes" id="UP001500177">
    <property type="component" value="Unassembled WGS sequence"/>
</dbReference>
<gene>
    <name evidence="13" type="ORF">GCM10009690_11530</name>
</gene>
<evidence type="ECO:0000256" key="5">
    <source>
        <dbReference type="ARBA" id="ARBA00022679"/>
    </source>
</evidence>
<dbReference type="Pfam" id="PF00535">
    <property type="entry name" value="Glycos_transf_2"/>
    <property type="match status" value="1"/>
</dbReference>
<evidence type="ECO:0000256" key="4">
    <source>
        <dbReference type="ARBA" id="ARBA00022676"/>
    </source>
</evidence>
<keyword evidence="5" id="KW-0808">Transferase</keyword>
<dbReference type="RefSeq" id="WP_173155571.1">
    <property type="nucleotide sequence ID" value="NZ_BAAALX010000004.1"/>
</dbReference>
<feature type="domain" description="Glycosyltransferase 2-like" evidence="12">
    <location>
        <begin position="14"/>
        <end position="142"/>
    </location>
</feature>
<keyword evidence="14" id="KW-1185">Reference proteome</keyword>
<dbReference type="EC" id="2.4.1.266" evidence="7"/>
<comment type="catalytic activity">
    <reaction evidence="10">
        <text>an NDP-alpha-D-glucose + (2R)-3-phosphoglycerate = (2R)-2-O-(alpha-D-glucopyranosyl)-3-phospho-glycerate + a ribonucleoside 5'-diphosphate + H(+)</text>
        <dbReference type="Rhea" id="RHEA:47244"/>
        <dbReference type="ChEBI" id="CHEBI:15378"/>
        <dbReference type="ChEBI" id="CHEBI:57930"/>
        <dbReference type="ChEBI" id="CHEBI:58272"/>
        <dbReference type="ChEBI" id="CHEBI:62600"/>
        <dbReference type="ChEBI" id="CHEBI:76533"/>
        <dbReference type="EC" id="2.4.1.266"/>
    </reaction>
    <physiologicalReaction direction="left-to-right" evidence="10">
        <dbReference type="Rhea" id="RHEA:47245"/>
    </physiologicalReaction>
</comment>
<evidence type="ECO:0000256" key="3">
    <source>
        <dbReference type="ARBA" id="ARBA00006739"/>
    </source>
</evidence>
<name>A0ABN2A3K2_9MICO</name>
<dbReference type="Gene3D" id="3.90.550.10">
    <property type="entry name" value="Spore Coat Polysaccharide Biosynthesis Protein SpsA, Chain A"/>
    <property type="match status" value="1"/>
</dbReference>
<comment type="similarity">
    <text evidence="3">Belongs to the glycosyltransferase 2 family.</text>
</comment>
<organism evidence="13 14">
    <name type="scientific">Brevibacterium permense</name>
    <dbReference type="NCBI Taxonomy" id="234834"/>
    <lineage>
        <taxon>Bacteria</taxon>
        <taxon>Bacillati</taxon>
        <taxon>Actinomycetota</taxon>
        <taxon>Actinomycetes</taxon>
        <taxon>Micrococcales</taxon>
        <taxon>Brevibacteriaceae</taxon>
        <taxon>Brevibacterium</taxon>
    </lineage>
</organism>
<keyword evidence="4" id="KW-0328">Glycosyltransferase</keyword>
<dbReference type="SUPFAM" id="SSF53448">
    <property type="entry name" value="Nucleotide-diphospho-sugar transferases"/>
    <property type="match status" value="1"/>
</dbReference>
<evidence type="ECO:0000256" key="1">
    <source>
        <dbReference type="ARBA" id="ARBA00001936"/>
    </source>
</evidence>
<dbReference type="EMBL" id="BAAALX010000004">
    <property type="protein sequence ID" value="GAA1510322.1"/>
    <property type="molecule type" value="Genomic_DNA"/>
</dbReference>
<comment type="cofactor">
    <cofactor evidence="1">
        <name>Mn(2+)</name>
        <dbReference type="ChEBI" id="CHEBI:29035"/>
    </cofactor>
</comment>
<dbReference type="PANTHER" id="PTHR48090">
    <property type="entry name" value="UNDECAPRENYL-PHOSPHATE 4-DEOXY-4-FORMAMIDO-L-ARABINOSE TRANSFERASE-RELATED"/>
    <property type="match status" value="1"/>
</dbReference>
<evidence type="ECO:0000256" key="7">
    <source>
        <dbReference type="ARBA" id="ARBA00039022"/>
    </source>
</evidence>
<evidence type="ECO:0000256" key="8">
    <source>
        <dbReference type="ARBA" id="ARBA00040894"/>
    </source>
</evidence>
<dbReference type="InterPro" id="IPR050256">
    <property type="entry name" value="Glycosyltransferase_2"/>
</dbReference>
<evidence type="ECO:0000256" key="9">
    <source>
        <dbReference type="ARBA" id="ARBA00048689"/>
    </source>
</evidence>
<evidence type="ECO:0000259" key="12">
    <source>
        <dbReference type="Pfam" id="PF00535"/>
    </source>
</evidence>
<reference evidence="13 14" key="1">
    <citation type="journal article" date="2019" name="Int. J. Syst. Evol. Microbiol.">
        <title>The Global Catalogue of Microorganisms (GCM) 10K type strain sequencing project: providing services to taxonomists for standard genome sequencing and annotation.</title>
        <authorList>
            <consortium name="The Broad Institute Genomics Platform"/>
            <consortium name="The Broad Institute Genome Sequencing Center for Infectious Disease"/>
            <person name="Wu L."/>
            <person name="Ma J."/>
        </authorList>
    </citation>
    <scope>NUCLEOTIDE SEQUENCE [LARGE SCALE GENOMIC DNA]</scope>
    <source>
        <strain evidence="13 14">JCM 13318</strain>
    </source>
</reference>
<proteinExistence type="inferred from homology"/>
<keyword evidence="6" id="KW-0460">Magnesium</keyword>
<comment type="caution">
    <text evidence="13">The sequence shown here is derived from an EMBL/GenBank/DDBJ whole genome shotgun (WGS) entry which is preliminary data.</text>
</comment>
<sequence>MSAQPHPAPEAVAAIIPAMNESQRIGATVAAAKRIPGVDMVLVVDDGSADDTGTRARRAGAEVITHPKNKGKAAAMMTGAFALRNREISDADPGVDPHHRALLFIDGDLEDSAVNTAPLAEPVLAGRADMTIAILPAQKRKGGGFGFVVGLAKKGIAELSGFDATQPLSGMRCLSREAFDAALPFAAGWGVEAAMTIDVVNAGLRVEEVECDLHHRVTGRDLKAQLHRAAQYRDVARAILVRRLRAKRNGGTPALGASSAPADSGSSDSTQNSPDPHKETGK</sequence>
<feature type="compositionally biased region" description="Low complexity" evidence="11">
    <location>
        <begin position="254"/>
        <end position="269"/>
    </location>
</feature>
<evidence type="ECO:0000313" key="13">
    <source>
        <dbReference type="EMBL" id="GAA1510322.1"/>
    </source>
</evidence>
<comment type="cofactor">
    <cofactor evidence="2">
        <name>Mg(2+)</name>
        <dbReference type="ChEBI" id="CHEBI:18420"/>
    </cofactor>
</comment>
<dbReference type="CDD" id="cd04179">
    <property type="entry name" value="DPM_DPG-synthase_like"/>
    <property type="match status" value="1"/>
</dbReference>
<evidence type="ECO:0000256" key="2">
    <source>
        <dbReference type="ARBA" id="ARBA00001946"/>
    </source>
</evidence>
<protein>
    <recommendedName>
        <fullName evidence="8">Glucosyl-3-phosphoglycerate synthase</fullName>
        <ecNumber evidence="7">2.4.1.266</ecNumber>
    </recommendedName>
</protein>
<evidence type="ECO:0000313" key="14">
    <source>
        <dbReference type="Proteomes" id="UP001500177"/>
    </source>
</evidence>
<evidence type="ECO:0000256" key="10">
    <source>
        <dbReference type="ARBA" id="ARBA00048997"/>
    </source>
</evidence>